<sequence>MFILKHGSREDKPFLMSVAISVTGIDVSYSDERKAMRFISRAVALQVGKALRVSFGNFYPVEVKG</sequence>
<reference evidence="1 2" key="1">
    <citation type="submission" date="2015-02" db="EMBL/GenBank/DDBJ databases">
        <title>Evolution of amylase-binding proteins of oral streptococcal species.</title>
        <authorList>
            <person name="Haase E.M."/>
        </authorList>
    </citation>
    <scope>NUCLEOTIDE SEQUENCE [LARGE SCALE GENOMIC DNA]</scope>
    <source>
        <strain evidence="1 2">UC6950A</strain>
    </source>
</reference>
<name>A0A0F3HHD3_9STRE</name>
<evidence type="ECO:0000313" key="2">
    <source>
        <dbReference type="Proteomes" id="UP000033405"/>
    </source>
</evidence>
<accession>A0A0F3HHD3</accession>
<dbReference type="PATRIC" id="fig|28037.218.peg.833"/>
<comment type="caution">
    <text evidence="1">The sequence shown here is derived from an EMBL/GenBank/DDBJ whole genome shotgun (WGS) entry which is preliminary data.</text>
</comment>
<evidence type="ECO:0000313" key="1">
    <source>
        <dbReference type="EMBL" id="KJU93654.1"/>
    </source>
</evidence>
<proteinExistence type="predicted"/>
<dbReference type="Proteomes" id="UP000033405">
    <property type="component" value="Unassembled WGS sequence"/>
</dbReference>
<gene>
    <name evidence="1" type="ORF">TZ96_00861</name>
</gene>
<dbReference type="EMBL" id="JYOV01000011">
    <property type="protein sequence ID" value="KJU93654.1"/>
    <property type="molecule type" value="Genomic_DNA"/>
</dbReference>
<dbReference type="RefSeq" id="WP_045763052.1">
    <property type="nucleotide sequence ID" value="NZ_JYOV01000011.1"/>
</dbReference>
<organism evidence="1 2">
    <name type="scientific">Streptococcus infantis</name>
    <dbReference type="NCBI Taxonomy" id="68892"/>
    <lineage>
        <taxon>Bacteria</taxon>
        <taxon>Bacillati</taxon>
        <taxon>Bacillota</taxon>
        <taxon>Bacilli</taxon>
        <taxon>Lactobacillales</taxon>
        <taxon>Streptococcaceae</taxon>
        <taxon>Streptococcus</taxon>
    </lineage>
</organism>
<dbReference type="AlphaFoldDB" id="A0A0F3HHD3"/>
<protein>
    <submittedName>
        <fullName evidence="1">Uncharacterized protein</fullName>
    </submittedName>
</protein>